<dbReference type="AlphaFoldDB" id="A0A927CBJ7"/>
<accession>A0A927CBJ7</accession>
<keyword evidence="2" id="KW-0808">Transferase</keyword>
<dbReference type="SUPFAM" id="SSF56059">
    <property type="entry name" value="Glutathione synthetase ATP-binding domain-like"/>
    <property type="match status" value="1"/>
</dbReference>
<feature type="domain" description="Pyruvate phosphate dikinase AMP/ATP-binding" evidence="1">
    <location>
        <begin position="288"/>
        <end position="666"/>
    </location>
</feature>
<evidence type="ECO:0000313" key="2">
    <source>
        <dbReference type="EMBL" id="MBD2865034.1"/>
    </source>
</evidence>
<dbReference type="Pfam" id="PF01326">
    <property type="entry name" value="PPDK_N"/>
    <property type="match status" value="1"/>
</dbReference>
<comment type="caution">
    <text evidence="2">The sequence shown here is derived from an EMBL/GenBank/DDBJ whole genome shotgun (WGS) entry which is preliminary data.</text>
</comment>
<organism evidence="2 3">
    <name type="scientific">Paenibacillus oceani</name>
    <dbReference type="NCBI Taxonomy" id="2772510"/>
    <lineage>
        <taxon>Bacteria</taxon>
        <taxon>Bacillati</taxon>
        <taxon>Bacillota</taxon>
        <taxon>Bacilli</taxon>
        <taxon>Bacillales</taxon>
        <taxon>Paenibacillaceae</taxon>
        <taxon>Paenibacillus</taxon>
    </lineage>
</organism>
<dbReference type="GO" id="GO:0016301">
    <property type="term" value="F:kinase activity"/>
    <property type="evidence" value="ECO:0007669"/>
    <property type="project" value="UniProtKB-KW"/>
</dbReference>
<dbReference type="Proteomes" id="UP000639396">
    <property type="component" value="Unassembled WGS sequence"/>
</dbReference>
<keyword evidence="2" id="KW-0418">Kinase</keyword>
<protein>
    <submittedName>
        <fullName evidence="2">Pyruvate kinase</fullName>
    </submittedName>
</protein>
<keyword evidence="2" id="KW-0670">Pyruvate</keyword>
<gene>
    <name evidence="2" type="ORF">IDH45_23930</name>
</gene>
<dbReference type="Gene3D" id="3.30.1490.20">
    <property type="entry name" value="ATP-grasp fold, A domain"/>
    <property type="match status" value="1"/>
</dbReference>
<proteinExistence type="predicted"/>
<dbReference type="EMBL" id="JACXJA010000036">
    <property type="protein sequence ID" value="MBD2865034.1"/>
    <property type="molecule type" value="Genomic_DNA"/>
</dbReference>
<dbReference type="InterPro" id="IPR002192">
    <property type="entry name" value="PPDK_AMP/ATP-bd"/>
</dbReference>
<name>A0A927CBJ7_9BACL</name>
<keyword evidence="3" id="KW-1185">Reference proteome</keyword>
<evidence type="ECO:0000259" key="1">
    <source>
        <dbReference type="Pfam" id="PF01326"/>
    </source>
</evidence>
<reference evidence="2" key="1">
    <citation type="submission" date="2020-09" db="EMBL/GenBank/DDBJ databases">
        <title>A novel bacterium of genus Paenibacillus, isolated from South China Sea.</title>
        <authorList>
            <person name="Huang H."/>
            <person name="Mo K."/>
            <person name="Hu Y."/>
        </authorList>
    </citation>
    <scope>NUCLEOTIDE SEQUENCE</scope>
    <source>
        <strain evidence="2">IB182363</strain>
    </source>
</reference>
<dbReference type="RefSeq" id="WP_190930655.1">
    <property type="nucleotide sequence ID" value="NZ_JACXJA010000036.1"/>
</dbReference>
<sequence>MDIRDKASTGMTGFDQAIDKLRLGDNIVWQVDSVSDYRKMVEPYVRQSKLDNRKLVYVRFGGHEPVLEADPAIAVYPVDAEKGFESFATAVHSLIEQEGRKAFYVFDCLTDLLQYWHSDLMIGNFFKVSCPFLYELDTIAYFAIVRNVHTYSTIASIRETTQLLLDLYRVGDNYYIHPLKVWNRYSPTMFFPHRIRGQEAECITASAESAELFSSIQRGGERLDYWDVLFHKAREELSQPPERQEAAKRMLMAMLIGHESRMFELCDRYFTLEDILAIASRGVGTGFIGGKSVGMLIARKILEREGGERFAPYMEPHDSYYLGADVYYTYIVQNGWWKLRTKQKTKEGYFRYAPELKEKLLCGKFPENIQEKFVQLLEYFGQSPIIVRSSSLLEDNFGNAFAGKYDSVFCANQGTPEERYEAFEQAIRTVYASTMNEDALQYRLNRGLFEQDEQMAILVQRVSGDHYNDLFFPHLAGVGNSTNLYVWDKSMDMDAGMLRLVFGLGTRAVDRTVGDYAKIVSLDNPQRKPLSLAEDYRKYSQHYVDVIALKQNTLSTKRLEDVLPYDLKVDKALFASPDYETALRLSELGYTGYKTPDILDFDSLLTGTGFPGLMKELLALLSGVYDYPVDIEFTANFTKDRRFKVNVLQCRPLQTRGLGKSVHIPELTDGDDSFFSSKGNFMGGNVRLPIDYVVYVHPQAYLDRSVQGKYEVARHIGYVNAILKHRYAMLIGPGRWGTTTPSLGVPVHFSELCHMSVIVETSSVEAGFMPELSYGSHFFQDLVESGIFYAALFDGQPDVAYDPQRVLRLDNALSELSPQSATLSDVIHIARTAGMELFSDIVTQKLLCR</sequence>
<dbReference type="GO" id="GO:0005524">
    <property type="term" value="F:ATP binding"/>
    <property type="evidence" value="ECO:0007669"/>
    <property type="project" value="InterPro"/>
</dbReference>
<evidence type="ECO:0000313" key="3">
    <source>
        <dbReference type="Proteomes" id="UP000639396"/>
    </source>
</evidence>
<dbReference type="InterPro" id="IPR013815">
    <property type="entry name" value="ATP_grasp_subdomain_1"/>
</dbReference>